<evidence type="ECO:0000256" key="1">
    <source>
        <dbReference type="SAM" id="MobiDB-lite"/>
    </source>
</evidence>
<keyword evidence="3" id="KW-1185">Reference proteome</keyword>
<protein>
    <submittedName>
        <fullName evidence="2">Uncharacterized protein</fullName>
    </submittedName>
</protein>
<sequence length="110" mass="11580">MNTAQSRTANRSVLPGVISKGQVMKMLSVKVALQTTAFTIATLITFQNAALAVSVHEQQSTSTLQNNNAGSAGNIKLAAHQKPSSGLRINPACDDTGEPCPHDETQDDMS</sequence>
<dbReference type="Proteomes" id="UP000001702">
    <property type="component" value="Chromosome"/>
</dbReference>
<evidence type="ECO:0000313" key="2">
    <source>
        <dbReference type="EMBL" id="ADD79247.1"/>
    </source>
</evidence>
<organism evidence="2 3">
    <name type="scientific">Pantoea ananatis (strain LMG 20103)</name>
    <dbReference type="NCBI Taxonomy" id="706191"/>
    <lineage>
        <taxon>Bacteria</taxon>
        <taxon>Pseudomonadati</taxon>
        <taxon>Pseudomonadota</taxon>
        <taxon>Gammaproteobacteria</taxon>
        <taxon>Enterobacterales</taxon>
        <taxon>Erwiniaceae</taxon>
        <taxon>Pantoea</taxon>
    </lineage>
</organism>
<dbReference type="EMBL" id="CP001875">
    <property type="protein sequence ID" value="ADD79247.1"/>
    <property type="molecule type" value="Genomic_DNA"/>
</dbReference>
<evidence type="ECO:0000313" key="3">
    <source>
        <dbReference type="Proteomes" id="UP000001702"/>
    </source>
</evidence>
<accession>D4GFC7</accession>
<feature type="region of interest" description="Disordered" evidence="1">
    <location>
        <begin position="80"/>
        <end position="110"/>
    </location>
</feature>
<dbReference type="KEGG" id="pam:PANA_4080"/>
<reference evidence="2 3" key="1">
    <citation type="journal article" date="2010" name="J. Bacteriol.">
        <title>Genome sequence of Pantoea ananatis LMG20103, the causative agent of Eucalyptus blight and dieback.</title>
        <authorList>
            <person name="De Maayer P."/>
            <person name="Chan W.Y."/>
            <person name="Venter S.N."/>
            <person name="Toth I.K."/>
            <person name="Birch P.R."/>
            <person name="Joubert F."/>
            <person name="Coutinho T.A."/>
        </authorList>
    </citation>
    <scope>NUCLEOTIDE SEQUENCE [LARGE SCALE GENOMIC DNA]</scope>
    <source>
        <strain evidence="2 3">LMG 20103</strain>
    </source>
</reference>
<dbReference type="STRING" id="706191.PANA_4080"/>
<gene>
    <name evidence="2" type="ordered locus">PANA_4080</name>
</gene>
<dbReference type="AlphaFoldDB" id="D4GFC7"/>
<proteinExistence type="predicted"/>
<name>D4GFC7_PANAM</name>
<dbReference type="HOGENOM" id="CLU_173274_0_0_6"/>